<accession>X1UQW0</accession>
<reference evidence="2" key="1">
    <citation type="journal article" date="2014" name="Front. Microbiol.">
        <title>High frequency of phylogenetically diverse reductive dehalogenase-homologous genes in deep subseafloor sedimentary metagenomes.</title>
        <authorList>
            <person name="Kawai M."/>
            <person name="Futagami T."/>
            <person name="Toyoda A."/>
            <person name="Takaki Y."/>
            <person name="Nishi S."/>
            <person name="Hori S."/>
            <person name="Arai W."/>
            <person name="Tsubouchi T."/>
            <person name="Morono Y."/>
            <person name="Uchiyama I."/>
            <person name="Ito T."/>
            <person name="Fujiyama A."/>
            <person name="Inagaki F."/>
            <person name="Takami H."/>
        </authorList>
    </citation>
    <scope>NUCLEOTIDE SEQUENCE</scope>
    <source>
        <strain evidence="2">Expedition CK06-06</strain>
    </source>
</reference>
<evidence type="ECO:0000256" key="1">
    <source>
        <dbReference type="SAM" id="MobiDB-lite"/>
    </source>
</evidence>
<proteinExistence type="predicted"/>
<feature type="compositionally biased region" description="Gly residues" evidence="1">
    <location>
        <begin position="28"/>
        <end position="37"/>
    </location>
</feature>
<evidence type="ECO:0000313" key="2">
    <source>
        <dbReference type="EMBL" id="GAJ19879.1"/>
    </source>
</evidence>
<feature type="non-terminal residue" evidence="2">
    <location>
        <position position="146"/>
    </location>
</feature>
<comment type="caution">
    <text evidence="2">The sequence shown here is derived from an EMBL/GenBank/DDBJ whole genome shotgun (WGS) entry which is preliminary data.</text>
</comment>
<feature type="region of interest" description="Disordered" evidence="1">
    <location>
        <begin position="20"/>
        <end position="39"/>
    </location>
</feature>
<organism evidence="2">
    <name type="scientific">marine sediment metagenome</name>
    <dbReference type="NCBI Taxonomy" id="412755"/>
    <lineage>
        <taxon>unclassified sequences</taxon>
        <taxon>metagenomes</taxon>
        <taxon>ecological metagenomes</taxon>
    </lineage>
</organism>
<protein>
    <submittedName>
        <fullName evidence="2">Uncharacterized protein</fullName>
    </submittedName>
</protein>
<sequence length="146" mass="16135">HALDDPDGFNPDAISRVDYRTKGEGWAPSGGGIGEMNGGRNWQDTATEQWIRGQSLTDMVIPESRWVAHFYDITGEAKPCSVQLYETHVPLWLDDGIGTNFDFLTAKSYEIAAGRINKLAIPFIPGDTDRDGDCDNDDIIKIATVF</sequence>
<feature type="non-terminal residue" evidence="2">
    <location>
        <position position="1"/>
    </location>
</feature>
<name>X1UQW0_9ZZZZ</name>
<dbReference type="AlphaFoldDB" id="X1UQW0"/>
<gene>
    <name evidence="2" type="ORF">S12H4_59995</name>
</gene>
<dbReference type="EMBL" id="BARW01039365">
    <property type="protein sequence ID" value="GAJ19879.1"/>
    <property type="molecule type" value="Genomic_DNA"/>
</dbReference>